<dbReference type="Proteomes" id="UP000182498">
    <property type="component" value="Unassembled WGS sequence"/>
</dbReference>
<keyword evidence="2" id="KW-1185">Reference proteome</keyword>
<accession>A0A0X8XVJ8</accession>
<evidence type="ECO:0000313" key="2">
    <source>
        <dbReference type="Proteomes" id="UP000182498"/>
    </source>
</evidence>
<dbReference type="EMBL" id="FAUH01000040">
    <property type="protein sequence ID" value="CUU67587.1"/>
    <property type="molecule type" value="Genomic_DNA"/>
</dbReference>
<organism evidence="1 2">
    <name type="scientific">Corynebacterium variabile</name>
    <dbReference type="NCBI Taxonomy" id="1727"/>
    <lineage>
        <taxon>Bacteria</taxon>
        <taxon>Bacillati</taxon>
        <taxon>Actinomycetota</taxon>
        <taxon>Actinomycetes</taxon>
        <taxon>Mycobacteriales</taxon>
        <taxon>Corynebacteriaceae</taxon>
        <taxon>Corynebacterium</taxon>
    </lineage>
</organism>
<gene>
    <name evidence="1" type="ORF">CVAR292_02954</name>
</gene>
<sequence>MNDVLNLHTFSSTNMFRQCVSAIASGLVDVAGGEDFAGVPAVAGQLTA</sequence>
<protein>
    <submittedName>
        <fullName evidence="1">Uncharacterized protein</fullName>
    </submittedName>
</protein>
<reference evidence="2" key="1">
    <citation type="submission" date="2015-11" db="EMBL/GenBank/DDBJ databases">
        <authorList>
            <person name="Dugat-Bony E."/>
        </authorList>
    </citation>
    <scope>NUCLEOTIDE SEQUENCE [LARGE SCALE GENOMIC DNA]</scope>
    <source>
        <strain evidence="2">Mu292</strain>
    </source>
</reference>
<evidence type="ECO:0000313" key="1">
    <source>
        <dbReference type="EMBL" id="CUU67587.1"/>
    </source>
</evidence>
<proteinExistence type="predicted"/>
<name>A0A0X8XVJ8_9CORY</name>
<dbReference type="AlphaFoldDB" id="A0A0X8XVJ8"/>